<feature type="domain" description="FERM C-terminal PH-like" evidence="2">
    <location>
        <begin position="50"/>
        <end position="126"/>
    </location>
</feature>
<organism evidence="3 4">
    <name type="scientific">Dibothriocephalus latus</name>
    <name type="common">Fish tapeworm</name>
    <name type="synonym">Diphyllobothrium latum</name>
    <dbReference type="NCBI Taxonomy" id="60516"/>
    <lineage>
        <taxon>Eukaryota</taxon>
        <taxon>Metazoa</taxon>
        <taxon>Spiralia</taxon>
        <taxon>Lophotrochozoa</taxon>
        <taxon>Platyhelminthes</taxon>
        <taxon>Cestoda</taxon>
        <taxon>Eucestoda</taxon>
        <taxon>Diphyllobothriidea</taxon>
        <taxon>Diphyllobothriidae</taxon>
        <taxon>Dibothriocephalus</taxon>
    </lineage>
</organism>
<accession>A0A3P7L346</accession>
<dbReference type="AlphaFoldDB" id="A0A3P7L346"/>
<keyword evidence="4" id="KW-1185">Reference proteome</keyword>
<dbReference type="InterPro" id="IPR011993">
    <property type="entry name" value="PH-like_dom_sf"/>
</dbReference>
<dbReference type="InterPro" id="IPR018980">
    <property type="entry name" value="FERM_PH-like_C"/>
</dbReference>
<evidence type="ECO:0000313" key="3">
    <source>
        <dbReference type="EMBL" id="VDN11765.1"/>
    </source>
</evidence>
<dbReference type="EMBL" id="UYRU01052208">
    <property type="protein sequence ID" value="VDN11765.1"/>
    <property type="molecule type" value="Genomic_DNA"/>
</dbReference>
<sequence length="127" mass="14071">MIDKNKPTLKRQASLKEKGRGAKSTDKASAKTLPADATSHGESAKSEAASAVYLGLRHTGITTYVGLQPSDHYAWDQIERLGCDSKDFIVYLKADETKPHPVIFRCETKAAALALWKWTVDRKSFFT</sequence>
<proteinExistence type="predicted"/>
<evidence type="ECO:0000256" key="1">
    <source>
        <dbReference type="SAM" id="MobiDB-lite"/>
    </source>
</evidence>
<dbReference type="OrthoDB" id="6266673at2759"/>
<dbReference type="Pfam" id="PF09380">
    <property type="entry name" value="FERM_C"/>
    <property type="match status" value="1"/>
</dbReference>
<protein>
    <recommendedName>
        <fullName evidence="2">FERM C-terminal PH-like domain-containing protein</fullName>
    </recommendedName>
</protein>
<feature type="compositionally biased region" description="Basic and acidic residues" evidence="1">
    <location>
        <begin position="14"/>
        <end position="29"/>
    </location>
</feature>
<reference evidence="3 4" key="1">
    <citation type="submission" date="2018-11" db="EMBL/GenBank/DDBJ databases">
        <authorList>
            <consortium name="Pathogen Informatics"/>
        </authorList>
    </citation>
    <scope>NUCLEOTIDE SEQUENCE [LARGE SCALE GENOMIC DNA]</scope>
</reference>
<dbReference type="Gene3D" id="2.30.29.30">
    <property type="entry name" value="Pleckstrin-homology domain (PH domain)/Phosphotyrosine-binding domain (PTB)"/>
    <property type="match status" value="1"/>
</dbReference>
<evidence type="ECO:0000313" key="4">
    <source>
        <dbReference type="Proteomes" id="UP000281553"/>
    </source>
</evidence>
<evidence type="ECO:0000259" key="2">
    <source>
        <dbReference type="Pfam" id="PF09380"/>
    </source>
</evidence>
<gene>
    <name evidence="3" type="ORF">DILT_LOCUS7596</name>
</gene>
<feature type="region of interest" description="Disordered" evidence="1">
    <location>
        <begin position="1"/>
        <end position="45"/>
    </location>
</feature>
<dbReference type="Proteomes" id="UP000281553">
    <property type="component" value="Unassembled WGS sequence"/>
</dbReference>
<dbReference type="SUPFAM" id="SSF50729">
    <property type="entry name" value="PH domain-like"/>
    <property type="match status" value="1"/>
</dbReference>
<name>A0A3P7L346_DIBLA</name>